<evidence type="ECO:0000256" key="3">
    <source>
        <dbReference type="ARBA" id="ARBA00023125"/>
    </source>
</evidence>
<dbReference type="InterPro" id="IPR036879">
    <property type="entry name" value="TF_MADSbox_sf"/>
</dbReference>
<keyword evidence="9" id="KW-1185">Reference proteome</keyword>
<keyword evidence="2" id="KW-0805">Transcription regulation</keyword>
<gene>
    <name evidence="8" type="ORF">PCAMFM013_S007g000530</name>
</gene>
<evidence type="ECO:0000259" key="7">
    <source>
        <dbReference type="Pfam" id="PF00319"/>
    </source>
</evidence>
<evidence type="ECO:0000313" key="9">
    <source>
        <dbReference type="Proteomes" id="UP000053732"/>
    </source>
</evidence>
<dbReference type="SUPFAM" id="SSF55455">
    <property type="entry name" value="SRF-like"/>
    <property type="match status" value="1"/>
</dbReference>
<evidence type="ECO:0000256" key="1">
    <source>
        <dbReference type="ARBA" id="ARBA00004123"/>
    </source>
</evidence>
<protein>
    <submittedName>
        <fullName evidence="8">Str. FM013</fullName>
    </submittedName>
</protein>
<dbReference type="GO" id="GO:0005634">
    <property type="term" value="C:nucleus"/>
    <property type="evidence" value="ECO:0007669"/>
    <property type="project" value="UniProtKB-SubCell"/>
</dbReference>
<feature type="domain" description="MADS-box" evidence="7">
    <location>
        <begin position="23"/>
        <end position="60"/>
    </location>
</feature>
<keyword evidence="3" id="KW-0238">DNA-binding</keyword>
<name>A0A0G4P8F7_PENC3</name>
<dbReference type="GO" id="GO:0045944">
    <property type="term" value="P:positive regulation of transcription by RNA polymerase II"/>
    <property type="evidence" value="ECO:0007669"/>
    <property type="project" value="UniProtKB-ARBA"/>
</dbReference>
<feature type="compositionally biased region" description="Polar residues" evidence="6">
    <location>
        <begin position="1"/>
        <end position="12"/>
    </location>
</feature>
<dbReference type="InterPro" id="IPR002100">
    <property type="entry name" value="TF_MADSbox"/>
</dbReference>
<evidence type="ECO:0000256" key="4">
    <source>
        <dbReference type="ARBA" id="ARBA00023163"/>
    </source>
</evidence>
<keyword evidence="5" id="KW-0539">Nucleus</keyword>
<feature type="region of interest" description="Disordered" evidence="6">
    <location>
        <begin position="1"/>
        <end position="28"/>
    </location>
</feature>
<reference evidence="8 9" key="1">
    <citation type="journal article" date="2014" name="Nat. Commun.">
        <title>Multiple recent horizontal transfers of a large genomic region in cheese making fungi.</title>
        <authorList>
            <person name="Cheeseman K."/>
            <person name="Ropars J."/>
            <person name="Renault P."/>
            <person name="Dupont J."/>
            <person name="Gouzy J."/>
            <person name="Branca A."/>
            <person name="Abraham A.L."/>
            <person name="Ceppi M."/>
            <person name="Conseiller E."/>
            <person name="Debuchy R."/>
            <person name="Malagnac F."/>
            <person name="Goarin A."/>
            <person name="Silar P."/>
            <person name="Lacoste S."/>
            <person name="Sallet E."/>
            <person name="Bensimon A."/>
            <person name="Giraud T."/>
            <person name="Brygoo Y."/>
        </authorList>
    </citation>
    <scope>NUCLEOTIDE SEQUENCE [LARGE SCALE GENOMIC DNA]</scope>
    <source>
        <strain evidence="9">FM 013</strain>
    </source>
</reference>
<dbReference type="Gene3D" id="3.40.1810.10">
    <property type="entry name" value="Transcription factor, MADS-box"/>
    <property type="match status" value="1"/>
</dbReference>
<dbReference type="EMBL" id="HG793140">
    <property type="protein sequence ID" value="CRL22549.1"/>
    <property type="molecule type" value="Genomic_DNA"/>
</dbReference>
<dbReference type="GO" id="GO:0046983">
    <property type="term" value="F:protein dimerization activity"/>
    <property type="evidence" value="ECO:0007669"/>
    <property type="project" value="InterPro"/>
</dbReference>
<dbReference type="GO" id="GO:0003677">
    <property type="term" value="F:DNA binding"/>
    <property type="evidence" value="ECO:0007669"/>
    <property type="project" value="UniProtKB-KW"/>
</dbReference>
<evidence type="ECO:0000256" key="6">
    <source>
        <dbReference type="SAM" id="MobiDB-lite"/>
    </source>
</evidence>
<comment type="subcellular location">
    <subcellularLocation>
        <location evidence="1">Nucleus</location>
    </subcellularLocation>
</comment>
<evidence type="ECO:0000256" key="5">
    <source>
        <dbReference type="ARBA" id="ARBA00023242"/>
    </source>
</evidence>
<dbReference type="Pfam" id="PF00319">
    <property type="entry name" value="SRF-TF"/>
    <property type="match status" value="1"/>
</dbReference>
<sequence>MDQNPNKVSTQSRSDKKSLRQKRDRRRLNLEKKLHQYSKLCGADVCLGIRIRDTGRVFTFSADRSGFWAFLSSKLSSYYPKPIQKSGEDLENAR</sequence>
<dbReference type="AlphaFoldDB" id="A0A0G4P8F7"/>
<organism evidence="8 9">
    <name type="scientific">Penicillium camemberti (strain FM 013)</name>
    <dbReference type="NCBI Taxonomy" id="1429867"/>
    <lineage>
        <taxon>Eukaryota</taxon>
        <taxon>Fungi</taxon>
        <taxon>Dikarya</taxon>
        <taxon>Ascomycota</taxon>
        <taxon>Pezizomycotina</taxon>
        <taxon>Eurotiomycetes</taxon>
        <taxon>Eurotiomycetidae</taxon>
        <taxon>Eurotiales</taxon>
        <taxon>Aspergillaceae</taxon>
        <taxon>Penicillium</taxon>
    </lineage>
</organism>
<evidence type="ECO:0000313" key="8">
    <source>
        <dbReference type="EMBL" id="CRL22549.1"/>
    </source>
</evidence>
<proteinExistence type="predicted"/>
<accession>A0A0G4P8F7</accession>
<evidence type="ECO:0000256" key="2">
    <source>
        <dbReference type="ARBA" id="ARBA00023015"/>
    </source>
</evidence>
<dbReference type="Proteomes" id="UP000053732">
    <property type="component" value="Unassembled WGS sequence"/>
</dbReference>
<keyword evidence="4" id="KW-0804">Transcription</keyword>